<dbReference type="PROSITE" id="PS00108">
    <property type="entry name" value="PROTEIN_KINASE_ST"/>
    <property type="match status" value="1"/>
</dbReference>
<proteinExistence type="predicted"/>
<dbReference type="EMBL" id="AM269894">
    <property type="protein sequence ID" value="CAK51414.1"/>
    <property type="molecule type" value="Genomic_DNA"/>
</dbReference>
<accession>C8TDS8</accession>
<dbReference type="PROSITE" id="PS50011">
    <property type="entry name" value="PROTEIN_KINASE_DOM"/>
    <property type="match status" value="1"/>
</dbReference>
<dbReference type="VEuPathDB" id="ToxoDB:ETH2_0106400"/>
<dbReference type="Pfam" id="PF00069">
    <property type="entry name" value="Pkinase"/>
    <property type="match status" value="1"/>
</dbReference>
<gene>
    <name evidence="3" type="ORF">eimer2200f10.tmp0021</name>
</gene>
<sequence length="1044" mass="115171">MASCICSACFPLLAFELKIMNISLSIDLSDGLLRSAIQEALGSESPIAQLQQLQQQQLSGAAFVANHRSIEAAINANLYLGDLKLTGLILHRVLEVIKTMHPTLYKSIEGASPGDKASLLAAAGEKFGWAVPFGRVLVKDKNGRQLWGLLLKIYDGDIDVRISLKDDGSKLDVWSEPAGAPKGAAAKTPAAARNAYLKKVANDRNSLLSVSAKMLSPIVYMHNYFSFGHFDIKPANMLFEKNHDTNIVVTDFGMVAELGQTVPFRGTVPFLAPEMEKEKEPPSPSKAETPGSMAVPRRRSSLRLRALPAHDVFALGLTLASVWFMSASSAVTFLWVDRCIRPYLLPGVRFTFDTLRSDVGPQVYTSHVRRHLSRCMSPGGKVDKLYLPSMPLLAKLKIKQMTESNHLIRISASNAFAFIAVAHALEKVRDRPPEEAQQLLRQAEGTVLLRLSLSKAGGDRIQVGTVKGKQQITDTLRALLELASWSPLREAVESVVAPVAEDAAVQLAKLPEAAAAEVTEAQDKLQQLLQWPQLQQQEGQMKDKTYADLIDAVLGVDLEGLNALTQQEITNRKLSVVNVSIAKSAQEYIQQQLDIDPYTQLIEETPAEQAVTIILKSVGIKDEGESEILTYFKERVFASYVAWASADRLVRLAVRRCASTDPAGVSVHQKYTAGEVVDAEEQQQARRCVWGQVTQITNETHYGLPWGVSAALSDFGSPEEQVSAVVRDVFTPLHMQSAWQTENALSLLQVQVARAVSRLCAVSIAVTSSEKPPAAAAATALPEAANLRSMYRTVLMEMQKDFIVPFAFGYEQERPEYTEVLFNLSLLEFKKAIIFAAAKKQLSVVAQETLQAMGTKQRSLATLSTLLPLLPESILTWQRYASDANEAQKVINETVENEIKAIKTPQPSDLVSLWISINGAFIRSPETNKQKGRPVMKEIQLQPRTTVAQFNEHFTQVLRSSSMAPGCKSYSAVLKRKEPDGKYTQVEETTQLLGGREQSDKLRLFAMPPPEGSNIRRLNNCFFWTPQFLLPEPYIVRNIISSPE</sequence>
<name>C8TDS8_EIMTE</name>
<evidence type="ECO:0000256" key="1">
    <source>
        <dbReference type="SAM" id="MobiDB-lite"/>
    </source>
</evidence>
<dbReference type="SUPFAM" id="SSF56112">
    <property type="entry name" value="Protein kinase-like (PK-like)"/>
    <property type="match status" value="1"/>
</dbReference>
<organism evidence="3 4">
    <name type="scientific">Eimeria tenella</name>
    <name type="common">Coccidian parasite</name>
    <dbReference type="NCBI Taxonomy" id="5802"/>
    <lineage>
        <taxon>Eukaryota</taxon>
        <taxon>Sar</taxon>
        <taxon>Alveolata</taxon>
        <taxon>Apicomplexa</taxon>
        <taxon>Conoidasida</taxon>
        <taxon>Coccidia</taxon>
        <taxon>Eucoccidiorida</taxon>
        <taxon>Eimeriorina</taxon>
        <taxon>Eimeriidae</taxon>
        <taxon>Eimeria</taxon>
    </lineage>
</organism>
<dbReference type="AlphaFoldDB" id="C8TDS8"/>
<dbReference type="GO" id="GO:0004672">
    <property type="term" value="F:protein kinase activity"/>
    <property type="evidence" value="ECO:0007669"/>
    <property type="project" value="InterPro"/>
</dbReference>
<dbReference type="Proteomes" id="UP000243681">
    <property type="component" value="Chromosome 1"/>
</dbReference>
<dbReference type="GO" id="GO:0005524">
    <property type="term" value="F:ATP binding"/>
    <property type="evidence" value="ECO:0007669"/>
    <property type="project" value="InterPro"/>
</dbReference>
<dbReference type="Gene3D" id="1.10.510.10">
    <property type="entry name" value="Transferase(Phosphotransferase) domain 1"/>
    <property type="match status" value="1"/>
</dbReference>
<dbReference type="InterPro" id="IPR008271">
    <property type="entry name" value="Ser/Thr_kinase_AS"/>
</dbReference>
<dbReference type="InterPro" id="IPR011009">
    <property type="entry name" value="Kinase-like_dom_sf"/>
</dbReference>
<evidence type="ECO:0000259" key="2">
    <source>
        <dbReference type="PROSITE" id="PS50011"/>
    </source>
</evidence>
<feature type="region of interest" description="Disordered" evidence="1">
    <location>
        <begin position="275"/>
        <end position="295"/>
    </location>
</feature>
<evidence type="ECO:0000313" key="3">
    <source>
        <dbReference type="EMBL" id="CAK51414.1"/>
    </source>
</evidence>
<feature type="domain" description="Protein kinase" evidence="2">
    <location>
        <begin position="48"/>
        <end position="426"/>
    </location>
</feature>
<dbReference type="InterPro" id="IPR000719">
    <property type="entry name" value="Prot_kinase_dom"/>
</dbReference>
<reference evidence="3 4" key="1">
    <citation type="journal article" date="2007" name="Genome Res.">
        <title>Sequencing and analysis of chromosome 1 of Eimeria tenella reveals a unique segmental organization.</title>
        <authorList>
            <person name="Ling K.H."/>
            <person name="Rajandream M.A."/>
            <person name="Rivailler P."/>
            <person name="Ivens A."/>
            <person name="Yap S.J."/>
            <person name="Madeira A.M.B.N."/>
            <person name="Mungall K."/>
            <person name="Billington K."/>
            <person name="Yee W.Y."/>
            <person name="Bankier A.T."/>
            <person name="Carroll F."/>
            <person name="Durham A.M."/>
            <person name="Peters N."/>
            <person name="Loo S.S."/>
            <person name="Mat-Isa M.N."/>
            <person name="Novaes J."/>
            <person name="Quail M."/>
            <person name="Rosli R."/>
            <person name="Shamsudin M.N."/>
            <person name="Sobreira T.J.P."/>
            <person name="Tivey A.R."/>
            <person name="Wai S.F."/>
            <person name="White S."/>
            <person name="Wu X."/>
            <person name="Kerhornou A.X."/>
            <person name="Blake D."/>
            <person name="Mohamed R."/>
            <person name="Shirley M."/>
            <person name="Gruber A."/>
            <person name="Berriman M."/>
            <person name="Tomley F."/>
            <person name="Dear P.H."/>
            <person name="Wan K.L."/>
        </authorList>
    </citation>
    <scope>NUCLEOTIDE SEQUENCE [LARGE SCALE GENOMIC DNA]</scope>
    <source>
        <strain evidence="3 4">Houghton</strain>
    </source>
</reference>
<dbReference type="VEuPathDB" id="ToxoDB:ETH_00018465"/>
<evidence type="ECO:0000313" key="4">
    <source>
        <dbReference type="Proteomes" id="UP000243681"/>
    </source>
</evidence>
<protein>
    <recommendedName>
        <fullName evidence="2">Protein kinase domain-containing protein</fullName>
    </recommendedName>
</protein>